<gene>
    <name evidence="2" type="ORF">E1J38_014675</name>
</gene>
<name>A0A562Y8M0_9FLAO</name>
<evidence type="ECO:0000313" key="3">
    <source>
        <dbReference type="Proteomes" id="UP000295814"/>
    </source>
</evidence>
<keyword evidence="1" id="KW-0812">Transmembrane</keyword>
<accession>A0A562Y8M0</accession>
<reference evidence="2 3" key="1">
    <citation type="submission" date="2019-03" db="EMBL/GenBank/DDBJ databases">
        <authorList>
            <person name="Zhong Y.L."/>
        </authorList>
    </citation>
    <scope>NUCLEOTIDE SEQUENCE [LARGE SCALE GENOMIC DNA]</scope>
    <source>
        <strain evidence="2 3">W255</strain>
    </source>
</reference>
<keyword evidence="1" id="KW-1133">Transmembrane helix</keyword>
<evidence type="ECO:0000256" key="1">
    <source>
        <dbReference type="SAM" id="Phobius"/>
    </source>
</evidence>
<dbReference type="EMBL" id="SMZJ02000020">
    <property type="protein sequence ID" value="TWO30417.1"/>
    <property type="molecule type" value="Genomic_DNA"/>
</dbReference>
<organism evidence="2 3">
    <name type="scientific">Seonamhaeicola sediminis</name>
    <dbReference type="NCBI Taxonomy" id="2528206"/>
    <lineage>
        <taxon>Bacteria</taxon>
        <taxon>Pseudomonadati</taxon>
        <taxon>Bacteroidota</taxon>
        <taxon>Flavobacteriia</taxon>
        <taxon>Flavobacteriales</taxon>
        <taxon>Flavobacteriaceae</taxon>
    </lineage>
</organism>
<comment type="caution">
    <text evidence="2">The sequence shown here is derived from an EMBL/GenBank/DDBJ whole genome shotgun (WGS) entry which is preliminary data.</text>
</comment>
<dbReference type="Proteomes" id="UP000295814">
    <property type="component" value="Unassembled WGS sequence"/>
</dbReference>
<dbReference type="OrthoDB" id="9831331at2"/>
<evidence type="ECO:0000313" key="2">
    <source>
        <dbReference type="EMBL" id="TWO30417.1"/>
    </source>
</evidence>
<sequence length="153" mass="17649">MKEYKSLIKELEQKNGIEEKAEINFTDLSKVAEYLNTAKPQSHMKNHKFALLEYLTDLKSLSENKNATEIDFLTLKKNKLNSVTHFVNIKNGFSIRNNLIHSYALIGIIIDIILSISGFAKNYFYIPIFMLIFLIIGTIKHKKAKSENKILKL</sequence>
<reference evidence="2 3" key="2">
    <citation type="submission" date="2019-07" db="EMBL/GenBank/DDBJ databases">
        <title>Seonamhaeicola sp. W255 draft genome.</title>
        <authorList>
            <person name="Zhang X.-Y."/>
            <person name="Zhang R."/>
            <person name="Zhong Y.-L."/>
            <person name="Du Z.-J."/>
        </authorList>
    </citation>
    <scope>NUCLEOTIDE SEQUENCE [LARGE SCALE GENOMIC DNA]</scope>
    <source>
        <strain evidence="2 3">W255</strain>
    </source>
</reference>
<keyword evidence="1" id="KW-0472">Membrane</keyword>
<feature type="transmembrane region" description="Helical" evidence="1">
    <location>
        <begin position="99"/>
        <end position="117"/>
    </location>
</feature>
<dbReference type="AlphaFoldDB" id="A0A562Y8M0"/>
<protein>
    <submittedName>
        <fullName evidence="2">Uncharacterized protein</fullName>
    </submittedName>
</protein>
<proteinExistence type="predicted"/>
<feature type="transmembrane region" description="Helical" evidence="1">
    <location>
        <begin position="123"/>
        <end position="139"/>
    </location>
</feature>
<keyword evidence="3" id="KW-1185">Reference proteome</keyword>